<dbReference type="RefSeq" id="XP_022246734.1">
    <property type="nucleotide sequence ID" value="XM_022391026.1"/>
</dbReference>
<evidence type="ECO:0000313" key="1">
    <source>
        <dbReference type="Proteomes" id="UP000694941"/>
    </source>
</evidence>
<evidence type="ECO:0000313" key="2">
    <source>
        <dbReference type="RefSeq" id="XP_022246734.1"/>
    </source>
</evidence>
<sequence length="283" mass="32267">MAYYVIIRGSTFAAEDPLLFPLLVDRLHMLVSAPENVENQTVGVTMDKLKLCSSLATALSLLLHETGVIPGRSYHLTKNNGYTLRKLIQVLTRIPWIPLPYRDSTFAVVTSHSRLSSQEWETLREAPLIRSVVELTNACTGTMYQLILLVQQGKELVSRQCSFNLSWIVQLVASSKTSIAYMYRLMSQIIMRVFPEYQALITPIQCVLLYKHFYVLMTLITHSKRLAQHVRLTYLEEFRHGIVEPCVMPGNEHNSDPDDDDDESIGNMMDAFDIEEVKQRANS</sequence>
<protein>
    <submittedName>
        <fullName evidence="2">Uncharacterized protein C12orf56 homolog</fullName>
    </submittedName>
</protein>
<name>A0ABM1SSX8_LIMPO</name>
<dbReference type="Pfam" id="PF15087">
    <property type="entry name" value="DUF4551"/>
    <property type="match status" value="1"/>
</dbReference>
<gene>
    <name evidence="2" type="primary">LOC111086783</name>
</gene>
<dbReference type="InterPro" id="IPR027878">
    <property type="entry name" value="DUF4551"/>
</dbReference>
<dbReference type="Proteomes" id="UP000694941">
    <property type="component" value="Unplaced"/>
</dbReference>
<keyword evidence="1" id="KW-1185">Reference proteome</keyword>
<dbReference type="PANTHER" id="PTHR35354:SF1">
    <property type="entry name" value="RGD1561648"/>
    <property type="match status" value="1"/>
</dbReference>
<dbReference type="PANTHER" id="PTHR35354">
    <property type="entry name" value="RGD1561648"/>
    <property type="match status" value="1"/>
</dbReference>
<accession>A0ABM1SSX8</accession>
<reference evidence="2" key="1">
    <citation type="submission" date="2025-08" db="UniProtKB">
        <authorList>
            <consortium name="RefSeq"/>
        </authorList>
    </citation>
    <scope>IDENTIFICATION</scope>
    <source>
        <tissue evidence="2">Muscle</tissue>
    </source>
</reference>
<organism evidence="1 2">
    <name type="scientific">Limulus polyphemus</name>
    <name type="common">Atlantic horseshoe crab</name>
    <dbReference type="NCBI Taxonomy" id="6850"/>
    <lineage>
        <taxon>Eukaryota</taxon>
        <taxon>Metazoa</taxon>
        <taxon>Ecdysozoa</taxon>
        <taxon>Arthropoda</taxon>
        <taxon>Chelicerata</taxon>
        <taxon>Merostomata</taxon>
        <taxon>Xiphosura</taxon>
        <taxon>Limulidae</taxon>
        <taxon>Limulus</taxon>
    </lineage>
</organism>
<proteinExistence type="predicted"/>
<dbReference type="GeneID" id="111086783"/>